<dbReference type="Proteomes" id="UP000018144">
    <property type="component" value="Unassembled WGS sequence"/>
</dbReference>
<dbReference type="EMBL" id="HF935720">
    <property type="protein sequence ID" value="CCX12562.1"/>
    <property type="molecule type" value="Genomic_DNA"/>
</dbReference>
<organism evidence="3 4">
    <name type="scientific">Pyronema omphalodes (strain CBS 100304)</name>
    <name type="common">Pyronema confluens</name>
    <dbReference type="NCBI Taxonomy" id="1076935"/>
    <lineage>
        <taxon>Eukaryota</taxon>
        <taxon>Fungi</taxon>
        <taxon>Dikarya</taxon>
        <taxon>Ascomycota</taxon>
        <taxon>Pezizomycotina</taxon>
        <taxon>Pezizomycetes</taxon>
        <taxon>Pezizales</taxon>
        <taxon>Pyronemataceae</taxon>
        <taxon>Pyronema</taxon>
    </lineage>
</organism>
<feature type="region of interest" description="Disordered" evidence="1">
    <location>
        <begin position="816"/>
        <end position="862"/>
    </location>
</feature>
<evidence type="ECO:0000259" key="2">
    <source>
        <dbReference type="PROSITE" id="PS50172"/>
    </source>
</evidence>
<dbReference type="STRING" id="1076935.U4LDE0"/>
<feature type="region of interest" description="Disordered" evidence="1">
    <location>
        <begin position="536"/>
        <end position="568"/>
    </location>
</feature>
<dbReference type="PANTHER" id="PTHR14625:SF3">
    <property type="entry name" value="MICROCEPHALIN"/>
    <property type="match status" value="1"/>
</dbReference>
<dbReference type="eggNOG" id="ENOG502S1CP">
    <property type="taxonomic scope" value="Eukaryota"/>
</dbReference>
<dbReference type="Gene3D" id="3.40.50.10190">
    <property type="entry name" value="BRCT domain"/>
    <property type="match status" value="1"/>
</dbReference>
<feature type="domain" description="BRCT" evidence="2">
    <location>
        <begin position="688"/>
        <end position="791"/>
    </location>
</feature>
<dbReference type="OMA" id="CVGVAWI"/>
<feature type="compositionally biased region" description="Low complexity" evidence="1">
    <location>
        <begin position="483"/>
        <end position="494"/>
    </location>
</feature>
<feature type="region of interest" description="Disordered" evidence="1">
    <location>
        <begin position="426"/>
        <end position="517"/>
    </location>
</feature>
<feature type="compositionally biased region" description="Polar residues" evidence="1">
    <location>
        <begin position="313"/>
        <end position="323"/>
    </location>
</feature>
<feature type="region of interest" description="Disordered" evidence="1">
    <location>
        <begin position="890"/>
        <end position="911"/>
    </location>
</feature>
<dbReference type="InterPro" id="IPR036420">
    <property type="entry name" value="BRCT_dom_sf"/>
</dbReference>
<feature type="compositionally biased region" description="Low complexity" evidence="1">
    <location>
        <begin position="97"/>
        <end position="123"/>
    </location>
</feature>
<feature type="region of interest" description="Disordered" evidence="1">
    <location>
        <begin position="208"/>
        <end position="264"/>
    </location>
</feature>
<dbReference type="InterPro" id="IPR001357">
    <property type="entry name" value="BRCT_dom"/>
</dbReference>
<dbReference type="CDD" id="cd17716">
    <property type="entry name" value="BRCT_microcephalin_rpt1"/>
    <property type="match status" value="1"/>
</dbReference>
<feature type="compositionally biased region" description="Polar residues" evidence="1">
    <location>
        <begin position="53"/>
        <end position="63"/>
    </location>
</feature>
<evidence type="ECO:0000256" key="1">
    <source>
        <dbReference type="SAM" id="MobiDB-lite"/>
    </source>
</evidence>
<feature type="compositionally biased region" description="Polar residues" evidence="1">
    <location>
        <begin position="826"/>
        <end position="835"/>
    </location>
</feature>
<keyword evidence="4" id="KW-1185">Reference proteome</keyword>
<dbReference type="InterPro" id="IPR022047">
    <property type="entry name" value="Microcephalin-like"/>
</dbReference>
<dbReference type="PANTHER" id="PTHR14625">
    <property type="entry name" value="MICROCEPHALIN"/>
    <property type="match status" value="1"/>
</dbReference>
<feature type="compositionally biased region" description="Acidic residues" evidence="1">
    <location>
        <begin position="451"/>
        <end position="471"/>
    </location>
</feature>
<feature type="region of interest" description="Disordered" evidence="1">
    <location>
        <begin position="1"/>
        <end position="194"/>
    </location>
</feature>
<feature type="compositionally biased region" description="Pro residues" evidence="1">
    <location>
        <begin position="540"/>
        <end position="549"/>
    </location>
</feature>
<evidence type="ECO:0000313" key="3">
    <source>
        <dbReference type="EMBL" id="CCX12562.1"/>
    </source>
</evidence>
<dbReference type="GO" id="GO:0000278">
    <property type="term" value="P:mitotic cell cycle"/>
    <property type="evidence" value="ECO:0007669"/>
    <property type="project" value="TreeGrafter"/>
</dbReference>
<reference evidence="3 4" key="1">
    <citation type="journal article" date="2013" name="PLoS Genet.">
        <title>The genome and development-dependent transcriptomes of Pyronema confluens: a window into fungal evolution.</title>
        <authorList>
            <person name="Traeger S."/>
            <person name="Altegoer F."/>
            <person name="Freitag M."/>
            <person name="Gabaldon T."/>
            <person name="Kempken F."/>
            <person name="Kumar A."/>
            <person name="Marcet-Houben M."/>
            <person name="Poggeler S."/>
            <person name="Stajich J.E."/>
            <person name="Nowrousian M."/>
        </authorList>
    </citation>
    <scope>NUCLEOTIDE SEQUENCE [LARGE SCALE GENOMIC DNA]</scope>
    <source>
        <strain evidence="4">CBS 100304</strain>
        <tissue evidence="3">Vegetative mycelium</tissue>
    </source>
</reference>
<proteinExistence type="predicted"/>
<protein>
    <submittedName>
        <fullName evidence="3">Similar to Microcephalin acc. no. P61593</fullName>
    </submittedName>
</protein>
<feature type="compositionally biased region" description="Basic and acidic residues" evidence="1">
    <location>
        <begin position="438"/>
        <end position="450"/>
    </location>
</feature>
<dbReference type="AlphaFoldDB" id="U4LDE0"/>
<evidence type="ECO:0000313" key="4">
    <source>
        <dbReference type="Proteomes" id="UP000018144"/>
    </source>
</evidence>
<dbReference type="PROSITE" id="PS50172">
    <property type="entry name" value="BRCT"/>
    <property type="match status" value="1"/>
</dbReference>
<dbReference type="OrthoDB" id="2384350at2759"/>
<accession>U4LDE0</accession>
<feature type="compositionally biased region" description="Low complexity" evidence="1">
    <location>
        <begin position="22"/>
        <end position="43"/>
    </location>
</feature>
<sequence length="911" mass="98334">MDVPPRRYITRARAQAGGDAGTAPALRSAATRAAATRATRSTLGGVAKRKALSESSAGENSRGQTEEKPRQAPAARITRSAKPTGNISKRPATRIKSTVSSSSGLTVGPRRSGRTGTNRTRPPYSHAATKTLLAQTLVPTRTKKVTFAPSPRSDDKENALPPKPPVTPEKTKQEQEETDELMSTSMGALSVKPIRPRTALQLPTTGVHAPLEVEPTPALSPQKAQRPKRLFAPEDKSLEDELLAPTSPALAAKPKRPMPSLGTKNISDGADLLFGPSKAPKLSALLSSPAKRLPQSPFKTTGGIGDGADLLGQKTTQQPTGINSPAKRPPVSPIKNAGPTSAAPESVSRPVGINSPAKRPPVSPIKNTAPTNAAPESFSKPSGLAIPPRRIIRPGPKLNLPTNSTNKSNMKGSSLKFSISMDLNDDPFTDSNAPSVTDKPERKLFVKEQDPIMEETEMKDEDGTVQEEEDSTTPPGSPTSRFAPAPISPTSSPTDNIKANIPTNVQQEDAEMNEEVEASKEEAIEKDADGDITMDETPTTPEPVVPPMPTCETVQSKHHRTPSQGGSSFGLFLEDDDEDMDYDSENIPPPVLAIPSSVVKTDIMDNDIGKFGRGFGQEIDLSVAPVVGFGYPEIPVDPMLLGEDMSDVVNGYTETSLPTSTMPVKFHCDEDDIFGDVSAQNNSHIYERTGNVLAGAVVYVDAWTNDGANCGEAFEKTLRAMGARVLKQWTWNPDACSPGKVGITHVVFKDGSPRTLQKVKATNGLVSCVALAWVMDCAQQDEWLDESVYAIDLDEIPRGGHRRRKSMEPTKTEDLIAQLNSPPPERQSQNRQTPKTVAPKTPQRHQQTSYAPKTGPPKFDLQMSNPLISERLRLVRRQTLQFAPKIGSPLARSWKPIEPEQDEDMEMRLIR</sequence>
<dbReference type="SUPFAM" id="SSF52113">
    <property type="entry name" value="BRCT domain"/>
    <property type="match status" value="1"/>
</dbReference>
<feature type="compositionally biased region" description="Polar residues" evidence="1">
    <location>
        <begin position="495"/>
        <end position="507"/>
    </location>
</feature>
<name>U4LDE0_PYROM</name>
<feature type="region of interest" description="Disordered" evidence="1">
    <location>
        <begin position="286"/>
        <end position="412"/>
    </location>
</feature>
<feature type="compositionally biased region" description="Polar residues" evidence="1">
    <location>
        <begin position="400"/>
        <end position="412"/>
    </location>
</feature>
<gene>
    <name evidence="3" type="ORF">PCON_12156</name>
</gene>